<dbReference type="Proteomes" id="UP000190206">
    <property type="component" value="Unassembled WGS sequence"/>
</dbReference>
<comment type="caution">
    <text evidence="1">The sequence shown here is derived from an EMBL/GenBank/DDBJ whole genome shotgun (WGS) entry which is preliminary data.</text>
</comment>
<protein>
    <recommendedName>
        <fullName evidence="3">Bacteriocin</fullName>
    </recommendedName>
</protein>
<organism evidence="1 2">
    <name type="scientific">Clostridium tepidum</name>
    <dbReference type="NCBI Taxonomy" id="1962263"/>
    <lineage>
        <taxon>Bacteria</taxon>
        <taxon>Bacillati</taxon>
        <taxon>Bacillota</taxon>
        <taxon>Clostridia</taxon>
        <taxon>Eubacteriales</taxon>
        <taxon>Clostridiaceae</taxon>
        <taxon>Clostridium</taxon>
    </lineage>
</organism>
<reference evidence="1 2" key="1">
    <citation type="submission" date="2016-12" db="EMBL/GenBank/DDBJ databases">
        <title>Clostridium tepidum sp. nov., a close relative of Clostridium sporogenes and Clostridium botulinum Group I.</title>
        <authorList>
            <person name="Dobritsa A.P."/>
            <person name="Kutumbaka K."/>
            <person name="Werner K."/>
            <person name="Samadpour M."/>
        </authorList>
    </citation>
    <scope>NUCLEOTIDE SEQUENCE [LARGE SCALE GENOMIC DNA]</scope>
    <source>
        <strain evidence="1 2">PE</strain>
    </source>
</reference>
<proteinExistence type="predicted"/>
<accession>A0ABX3L094</accession>
<keyword evidence="2" id="KW-1185">Reference proteome</keyword>
<evidence type="ECO:0000313" key="2">
    <source>
        <dbReference type="Proteomes" id="UP000190206"/>
    </source>
</evidence>
<dbReference type="EMBL" id="MRAD01000019">
    <property type="protein sequence ID" value="OOO61253.1"/>
    <property type="molecule type" value="Genomic_DNA"/>
</dbReference>
<evidence type="ECO:0000313" key="1">
    <source>
        <dbReference type="EMBL" id="OOO61253.1"/>
    </source>
</evidence>
<gene>
    <name evidence="1" type="ORF">BS637_13195</name>
</gene>
<dbReference type="RefSeq" id="WP_078025247.1">
    <property type="nucleotide sequence ID" value="NZ_MRAD01000019.1"/>
</dbReference>
<sequence>MENISLNELQEINGGMTAGGALYATAKGAVGGALTGAGFGGPAGAVLGAVYGAPLGALDYVITNGLK</sequence>
<evidence type="ECO:0008006" key="3">
    <source>
        <dbReference type="Google" id="ProtNLM"/>
    </source>
</evidence>
<name>A0ABX3L094_9CLOT</name>